<dbReference type="EMBL" id="BKCJ010002422">
    <property type="protein sequence ID" value="GEU48447.1"/>
    <property type="molecule type" value="Genomic_DNA"/>
</dbReference>
<proteinExistence type="predicted"/>
<dbReference type="GO" id="GO:0005634">
    <property type="term" value="C:nucleus"/>
    <property type="evidence" value="ECO:0007669"/>
    <property type="project" value="TreeGrafter"/>
</dbReference>
<accession>A0A6L2KI91</accession>
<dbReference type="PRINTS" id="PR02051">
    <property type="entry name" value="PROTEINF175"/>
</dbReference>
<dbReference type="AlphaFoldDB" id="A0A6L2KI91"/>
<gene>
    <name evidence="1" type="ORF">Tci_020425</name>
</gene>
<name>A0A6L2KI91_TANCI</name>
<dbReference type="PANTHER" id="PTHR31728:SF5">
    <property type="entry name" value="OS07G0540200 PROTEIN"/>
    <property type="match status" value="1"/>
</dbReference>
<dbReference type="GO" id="GO:0031593">
    <property type="term" value="F:polyubiquitin modification-dependent protein binding"/>
    <property type="evidence" value="ECO:0007669"/>
    <property type="project" value="TreeGrafter"/>
</dbReference>
<dbReference type="PANTHER" id="PTHR31728">
    <property type="entry name" value="ABRAXAS FAMILY MEMBER"/>
    <property type="match status" value="1"/>
</dbReference>
<reference evidence="1" key="1">
    <citation type="journal article" date="2019" name="Sci. Rep.">
        <title>Draft genome of Tanacetum cinerariifolium, the natural source of mosquito coil.</title>
        <authorList>
            <person name="Yamashiro T."/>
            <person name="Shiraishi A."/>
            <person name="Satake H."/>
            <person name="Nakayama K."/>
        </authorList>
    </citation>
    <scope>NUCLEOTIDE SEQUENCE</scope>
</reference>
<dbReference type="InterPro" id="IPR023238">
    <property type="entry name" value="FAM175"/>
</dbReference>
<evidence type="ECO:0000313" key="1">
    <source>
        <dbReference type="EMBL" id="GEU48447.1"/>
    </source>
</evidence>
<dbReference type="InterPro" id="IPR023241">
    <property type="entry name" value="FAM175_plant"/>
</dbReference>
<protein>
    <submittedName>
        <fullName evidence="1">Uncharacterized protein</fullName>
    </submittedName>
</protein>
<dbReference type="Pfam" id="PF21125">
    <property type="entry name" value="MPN_2A_DUB_like"/>
    <property type="match status" value="1"/>
</dbReference>
<organism evidence="1">
    <name type="scientific">Tanacetum cinerariifolium</name>
    <name type="common">Dalmatian daisy</name>
    <name type="synonym">Chrysanthemum cinerariifolium</name>
    <dbReference type="NCBI Taxonomy" id="118510"/>
    <lineage>
        <taxon>Eukaryota</taxon>
        <taxon>Viridiplantae</taxon>
        <taxon>Streptophyta</taxon>
        <taxon>Embryophyta</taxon>
        <taxon>Tracheophyta</taxon>
        <taxon>Spermatophyta</taxon>
        <taxon>Magnoliopsida</taxon>
        <taxon>eudicotyledons</taxon>
        <taxon>Gunneridae</taxon>
        <taxon>Pentapetalae</taxon>
        <taxon>asterids</taxon>
        <taxon>campanulids</taxon>
        <taxon>Asterales</taxon>
        <taxon>Asteraceae</taxon>
        <taxon>Asteroideae</taxon>
        <taxon>Anthemideae</taxon>
        <taxon>Anthemidinae</taxon>
        <taxon>Tanacetum</taxon>
    </lineage>
</organism>
<comment type="caution">
    <text evidence="1">The sequence shown here is derived from an EMBL/GenBank/DDBJ whole genome shotgun (WGS) entry which is preliminary data.</text>
</comment>
<sequence length="289" mass="31963">MSSTIDKIQISGPTLASLLHRFTTSSGDIDGLLFGHVTTTTPLTLSDTTITTPTTTITITSFFSSPSTTTFYAPSGHLHKPTLTTLTTNQPPLIGWFSGRRKTHLRPSMKETNVTSNLAKYVQNRQDFKSCIFLLLSTPFYENLIHTHDYKVFSFSSLNDVFEVKGLDVVNLGPGFRGHYGHFEPMSLFPDLGFSVKGLDIESMVDDGGEGDGIHKFGDLCDESGFDVGRLKMLLGKEASGYTAELEEMYNNMIKKMNALAKVVEQSSAKVLQQENHNMKLRYKVAGLE</sequence>
<dbReference type="PRINTS" id="PR02054">
    <property type="entry name" value="FAM175PLANT"/>
</dbReference>